<name>A0A4Q9HP72_STRKA</name>
<evidence type="ECO:0000313" key="6">
    <source>
        <dbReference type="EMBL" id="TBO56239.1"/>
    </source>
</evidence>
<reference evidence="6 7" key="1">
    <citation type="submission" date="2019-02" db="EMBL/GenBank/DDBJ databases">
        <title>Draft Genome Sequence of Streptomyces sp. AM-2504, identified by 16S rRNA comparative analysis as a Streptomyces Kasugaensis strain.</title>
        <authorList>
            <person name="Napolioni V."/>
            <person name="Giuliodori A.M."/>
            <person name="Spurio R."/>
            <person name="Fabbretti A."/>
        </authorList>
    </citation>
    <scope>NUCLEOTIDE SEQUENCE [LARGE SCALE GENOMIC DNA]</scope>
    <source>
        <strain evidence="6 7">AM-2504</strain>
    </source>
</reference>
<dbReference type="PANTHER" id="PTHR43201:SF5">
    <property type="entry name" value="MEDIUM-CHAIN ACYL-COA LIGASE ACSF2, MITOCHONDRIAL"/>
    <property type="match status" value="1"/>
</dbReference>
<feature type="domain" description="AMP-dependent synthetase/ligase" evidence="4">
    <location>
        <begin position="53"/>
        <end position="424"/>
    </location>
</feature>
<dbReference type="EMBL" id="SIXH01000367">
    <property type="protein sequence ID" value="TBO56239.1"/>
    <property type="molecule type" value="Genomic_DNA"/>
</dbReference>
<dbReference type="Proteomes" id="UP000292452">
    <property type="component" value="Unassembled WGS sequence"/>
</dbReference>
<keyword evidence="7" id="KW-1185">Reference proteome</keyword>
<evidence type="ECO:0000256" key="2">
    <source>
        <dbReference type="ARBA" id="ARBA00022598"/>
    </source>
</evidence>
<feature type="compositionally biased region" description="Basic and acidic residues" evidence="3">
    <location>
        <begin position="1"/>
        <end position="12"/>
    </location>
</feature>
<keyword evidence="2" id="KW-0436">Ligase</keyword>
<protein>
    <submittedName>
        <fullName evidence="6">AMP-binding protein</fullName>
    </submittedName>
</protein>
<dbReference type="Pfam" id="PF13193">
    <property type="entry name" value="AMP-binding_C"/>
    <property type="match status" value="1"/>
</dbReference>
<dbReference type="PANTHER" id="PTHR43201">
    <property type="entry name" value="ACYL-COA SYNTHETASE"/>
    <property type="match status" value="1"/>
</dbReference>
<dbReference type="SUPFAM" id="SSF56801">
    <property type="entry name" value="Acetyl-CoA synthetase-like"/>
    <property type="match status" value="1"/>
</dbReference>
<comment type="similarity">
    <text evidence="1">Belongs to the ATP-dependent AMP-binding enzyme family.</text>
</comment>
<dbReference type="FunFam" id="3.40.50.12780:FF:000003">
    <property type="entry name" value="Long-chain-fatty-acid--CoA ligase FadD"/>
    <property type="match status" value="1"/>
</dbReference>
<comment type="caution">
    <text evidence="6">The sequence shown here is derived from an EMBL/GenBank/DDBJ whole genome shotgun (WGS) entry which is preliminary data.</text>
</comment>
<dbReference type="Gene3D" id="3.40.50.12780">
    <property type="entry name" value="N-terminal domain of ligase-like"/>
    <property type="match status" value="1"/>
</dbReference>
<dbReference type="InterPro" id="IPR000873">
    <property type="entry name" value="AMP-dep_synth/lig_dom"/>
</dbReference>
<gene>
    <name evidence="6" type="ORF">EYS09_29015</name>
</gene>
<dbReference type="FunFam" id="3.30.300.30:FF:000008">
    <property type="entry name" value="2,3-dihydroxybenzoate-AMP ligase"/>
    <property type="match status" value="1"/>
</dbReference>
<feature type="domain" description="AMP-binding enzyme C-terminal" evidence="5">
    <location>
        <begin position="475"/>
        <end position="551"/>
    </location>
</feature>
<dbReference type="Gene3D" id="3.30.300.30">
    <property type="match status" value="1"/>
</dbReference>
<dbReference type="InterPro" id="IPR042099">
    <property type="entry name" value="ANL_N_sf"/>
</dbReference>
<organism evidence="6 7">
    <name type="scientific">Streptomyces kasugaensis</name>
    <dbReference type="NCBI Taxonomy" id="1946"/>
    <lineage>
        <taxon>Bacteria</taxon>
        <taxon>Bacillati</taxon>
        <taxon>Actinomycetota</taxon>
        <taxon>Actinomycetes</taxon>
        <taxon>Kitasatosporales</taxon>
        <taxon>Streptomycetaceae</taxon>
        <taxon>Streptomyces</taxon>
    </lineage>
</organism>
<dbReference type="InterPro" id="IPR025110">
    <property type="entry name" value="AMP-bd_C"/>
</dbReference>
<feature type="region of interest" description="Disordered" evidence="3">
    <location>
        <begin position="1"/>
        <end position="35"/>
    </location>
</feature>
<dbReference type="AlphaFoldDB" id="A0A4Q9HP72"/>
<dbReference type="CDD" id="cd05917">
    <property type="entry name" value="FACL_like_2"/>
    <property type="match status" value="1"/>
</dbReference>
<evidence type="ECO:0000259" key="5">
    <source>
        <dbReference type="Pfam" id="PF13193"/>
    </source>
</evidence>
<dbReference type="GO" id="GO:0031956">
    <property type="term" value="F:medium-chain fatty acid-CoA ligase activity"/>
    <property type="evidence" value="ECO:0007669"/>
    <property type="project" value="TreeGrafter"/>
</dbReference>
<dbReference type="PROSITE" id="PS00455">
    <property type="entry name" value="AMP_BINDING"/>
    <property type="match status" value="1"/>
</dbReference>
<sequence>MSRPHTEPHTEPDTEPDTGPGTEPHTGPQPALSYAAGATGRPLLDHTIGADLARAIARFGDREALVEAVGGRRWTYAELGRAVDEVALGLLAKGIGKGDRVGIWAPNCPEWVLVQYATARIGAILVNVNPAYRVHELAYVLRQAGVRLLVSVTRHRSSDYRGMIEQVRAETPELREVVYVGDPSWDGLVAAGRAVPHTRLAACEAELSADDPVNIQYTSGTTGFPKGATLSHRNILNNGYWVGETIGYTEHDRVCLPVPFYHCFGMVMGNLGATSHGACIVIPAPSFDPVATLRAVQDERCTSLYGVPTMFIAELDHPDFTTYDLTSLRTGIMAGSPCPEEVMKRVVAEMHMAEVSICYGMTETSPVSTQTRRDDDLAHRTATVGRVLPHIEVRIVDPVTGATVPRGEPGELCTRGYSVMLGYWQEPARTAEAVDADRWMHTGDLAVMNDDGYVRIVGRIKDMIIRGGENVYPREIEEFLYSHPKIADVQVVGVPDPKYGEEIAACVILRDPQVQLTQEELAEYCRSRLAHFKVPRHLEILDSFPMTVSGKVRKVELRERLAKERGGAGARDAAPPAAAGA</sequence>
<evidence type="ECO:0000256" key="3">
    <source>
        <dbReference type="SAM" id="MobiDB-lite"/>
    </source>
</evidence>
<dbReference type="InterPro" id="IPR045851">
    <property type="entry name" value="AMP-bd_C_sf"/>
</dbReference>
<evidence type="ECO:0000313" key="7">
    <source>
        <dbReference type="Proteomes" id="UP000292452"/>
    </source>
</evidence>
<proteinExistence type="inferred from homology"/>
<dbReference type="Pfam" id="PF00501">
    <property type="entry name" value="AMP-binding"/>
    <property type="match status" value="1"/>
</dbReference>
<dbReference type="GO" id="GO:0006631">
    <property type="term" value="P:fatty acid metabolic process"/>
    <property type="evidence" value="ECO:0007669"/>
    <property type="project" value="TreeGrafter"/>
</dbReference>
<evidence type="ECO:0000256" key="1">
    <source>
        <dbReference type="ARBA" id="ARBA00006432"/>
    </source>
</evidence>
<evidence type="ECO:0000259" key="4">
    <source>
        <dbReference type="Pfam" id="PF00501"/>
    </source>
</evidence>
<accession>A0A4Q9HP72</accession>
<dbReference type="RefSeq" id="WP_131125448.1">
    <property type="nucleotide sequence ID" value="NZ_SIXH01000367.1"/>
</dbReference>
<dbReference type="InterPro" id="IPR020845">
    <property type="entry name" value="AMP-binding_CS"/>
</dbReference>